<dbReference type="GO" id="GO:0035312">
    <property type="term" value="F:5'-3' DNA exonuclease activity"/>
    <property type="evidence" value="ECO:0007669"/>
    <property type="project" value="TreeGrafter"/>
</dbReference>
<accession>A0A146KHM5</accession>
<dbReference type="GO" id="GO:0036297">
    <property type="term" value="P:interstrand cross-link repair"/>
    <property type="evidence" value="ECO:0007669"/>
    <property type="project" value="TreeGrafter"/>
</dbReference>
<proteinExistence type="predicted"/>
<organism evidence="2">
    <name type="scientific">Trepomonas sp. PC1</name>
    <dbReference type="NCBI Taxonomy" id="1076344"/>
    <lineage>
        <taxon>Eukaryota</taxon>
        <taxon>Metamonada</taxon>
        <taxon>Diplomonadida</taxon>
        <taxon>Hexamitidae</taxon>
        <taxon>Hexamitinae</taxon>
        <taxon>Trepomonas</taxon>
    </lineage>
</organism>
<feature type="non-terminal residue" evidence="2">
    <location>
        <position position="1"/>
    </location>
</feature>
<dbReference type="PANTHER" id="PTHR23240">
    <property type="entry name" value="DNA CROSS-LINK REPAIR PROTEIN PSO2/SNM1-RELATED"/>
    <property type="match status" value="1"/>
</dbReference>
<sequence>DLQQVECCNWSCIKNVTKLFVDTTYLATKTKLICQSDTIKSIMQAVGEHFIPNRTKIICQTYSVGKERVFEEIAKQFKIKFYSTAKSRVQSLKIIYQQKYDDYFTDSDDNLGVLDMLSGQKVNFFQELYKNFKKVIIVTATGWEKKFRVIVGDKFGNDQLVQIKAPYSEHSDYNELIQFCKMINPDDIESIISKEDTNRIKQLLQIESKQNQIITQIRKEKLVHFEQIDIKEQETLIAKFEKKKQQL</sequence>
<protein>
    <submittedName>
        <fullName evidence="2">DNA cross-link repair protein</fullName>
    </submittedName>
</protein>
<dbReference type="Pfam" id="PF07522">
    <property type="entry name" value="DRMBL"/>
    <property type="match status" value="1"/>
</dbReference>
<reference evidence="2" key="1">
    <citation type="submission" date="2015-07" db="EMBL/GenBank/DDBJ databases">
        <title>Adaptation to a free-living lifestyle via gene acquisitions in the diplomonad Trepomonas sp. PC1.</title>
        <authorList>
            <person name="Xu F."/>
            <person name="Jerlstrom-Hultqvist J."/>
            <person name="Kolisko M."/>
            <person name="Simpson A.G.B."/>
            <person name="Roger A.J."/>
            <person name="Svard S.G."/>
            <person name="Andersson J.O."/>
        </authorList>
    </citation>
    <scope>NUCLEOTIDE SEQUENCE</scope>
    <source>
        <strain evidence="2">PC1</strain>
    </source>
</reference>
<dbReference type="AlphaFoldDB" id="A0A146KHM5"/>
<evidence type="ECO:0000259" key="1">
    <source>
        <dbReference type="Pfam" id="PF07522"/>
    </source>
</evidence>
<dbReference type="EMBL" id="GDID01001491">
    <property type="protein sequence ID" value="JAP95115.1"/>
    <property type="molecule type" value="Transcribed_RNA"/>
</dbReference>
<feature type="domain" description="DNA repair metallo-beta-lactamase" evidence="1">
    <location>
        <begin position="124"/>
        <end position="190"/>
    </location>
</feature>
<name>A0A146KHM5_9EUKA</name>
<evidence type="ECO:0000313" key="2">
    <source>
        <dbReference type="EMBL" id="JAP95115.1"/>
    </source>
</evidence>
<dbReference type="InterPro" id="IPR011084">
    <property type="entry name" value="DRMBL"/>
</dbReference>
<feature type="non-terminal residue" evidence="2">
    <location>
        <position position="247"/>
    </location>
</feature>
<dbReference type="GO" id="GO:0003684">
    <property type="term" value="F:damaged DNA binding"/>
    <property type="evidence" value="ECO:0007669"/>
    <property type="project" value="TreeGrafter"/>
</dbReference>
<gene>
    <name evidence="2" type="ORF">TPC1_11998</name>
</gene>
<dbReference type="GO" id="GO:0006303">
    <property type="term" value="P:double-strand break repair via nonhomologous end joining"/>
    <property type="evidence" value="ECO:0007669"/>
    <property type="project" value="TreeGrafter"/>
</dbReference>
<dbReference type="Gene3D" id="3.40.50.12650">
    <property type="match status" value="1"/>
</dbReference>